<dbReference type="AlphaFoldDB" id="A0A0V0XH81"/>
<proteinExistence type="predicted"/>
<comment type="caution">
    <text evidence="1">The sequence shown here is derived from an EMBL/GenBank/DDBJ whole genome shotgun (WGS) entry which is preliminary data.</text>
</comment>
<accession>A0A0V0XH81</accession>
<dbReference type="Proteomes" id="UP000054815">
    <property type="component" value="Unassembled WGS sequence"/>
</dbReference>
<evidence type="ECO:0000313" key="2">
    <source>
        <dbReference type="Proteomes" id="UP000054815"/>
    </source>
</evidence>
<reference evidence="1 2" key="1">
    <citation type="submission" date="2015-01" db="EMBL/GenBank/DDBJ databases">
        <title>Evolution of Trichinella species and genotypes.</title>
        <authorList>
            <person name="Korhonen P.K."/>
            <person name="Edoardo P."/>
            <person name="Giuseppe L.R."/>
            <person name="Gasser R.B."/>
        </authorList>
    </citation>
    <scope>NUCLEOTIDE SEQUENCE [LARGE SCALE GENOMIC DNA]</scope>
    <source>
        <strain evidence="1">ISS141</strain>
    </source>
</reference>
<evidence type="ECO:0000313" key="1">
    <source>
        <dbReference type="EMBL" id="KRX87362.1"/>
    </source>
</evidence>
<gene>
    <name evidence="1" type="ORF">T4E_4501</name>
</gene>
<protein>
    <submittedName>
        <fullName evidence="1">Uncharacterized protein</fullName>
    </submittedName>
</protein>
<sequence>MKFCLKDVRNNRKGLLMDRSDHFRIVRKFEFERLEIFAKLRTCWSVFHTWDIYGNDGGNDLLVNFNDRQKWKTWKLEPRTGDIVLLCEDNQHRSN</sequence>
<dbReference type="EMBL" id="JYDU01000292">
    <property type="protein sequence ID" value="KRX87362.1"/>
    <property type="molecule type" value="Genomic_DNA"/>
</dbReference>
<organism evidence="1 2">
    <name type="scientific">Trichinella pseudospiralis</name>
    <name type="common">Parasitic roundworm</name>
    <dbReference type="NCBI Taxonomy" id="6337"/>
    <lineage>
        <taxon>Eukaryota</taxon>
        <taxon>Metazoa</taxon>
        <taxon>Ecdysozoa</taxon>
        <taxon>Nematoda</taxon>
        <taxon>Enoplea</taxon>
        <taxon>Dorylaimia</taxon>
        <taxon>Trichinellida</taxon>
        <taxon>Trichinellidae</taxon>
        <taxon>Trichinella</taxon>
    </lineage>
</organism>
<name>A0A0V0XH81_TRIPS</name>